<evidence type="ECO:0000313" key="2">
    <source>
        <dbReference type="Proteomes" id="UP000250043"/>
    </source>
</evidence>
<dbReference type="AlphaFoldDB" id="A0A8E2AZ03"/>
<evidence type="ECO:0000313" key="1">
    <source>
        <dbReference type="EMBL" id="OCH90677.1"/>
    </source>
</evidence>
<dbReference type="EMBL" id="KV722400">
    <property type="protein sequence ID" value="OCH90677.1"/>
    <property type="molecule type" value="Genomic_DNA"/>
</dbReference>
<accession>A0A8E2AZ03</accession>
<dbReference type="Proteomes" id="UP000250043">
    <property type="component" value="Unassembled WGS sequence"/>
</dbReference>
<keyword evidence="2" id="KW-1185">Reference proteome</keyword>
<gene>
    <name evidence="1" type="ORF">OBBRIDRAFT_587510</name>
</gene>
<proteinExistence type="predicted"/>
<sequence>MRNLLEERLCRHRKHPQILLLLPFGGALGELRRSATSDRRHVMFATRSRRVDGGRVSGKCSASWRVIVHRVHGGVPFRLYAF</sequence>
<protein>
    <submittedName>
        <fullName evidence="1">Uncharacterized protein</fullName>
    </submittedName>
</protein>
<reference evidence="1 2" key="1">
    <citation type="submission" date="2016-07" db="EMBL/GenBank/DDBJ databases">
        <title>Draft genome of the white-rot fungus Obba rivulosa 3A-2.</title>
        <authorList>
            <consortium name="DOE Joint Genome Institute"/>
            <person name="Miettinen O."/>
            <person name="Riley R."/>
            <person name="Acob R."/>
            <person name="Barry K."/>
            <person name="Cullen D."/>
            <person name="De Vries R."/>
            <person name="Hainaut M."/>
            <person name="Hatakka A."/>
            <person name="Henrissat B."/>
            <person name="Hilden K."/>
            <person name="Kuo R."/>
            <person name="Labutti K."/>
            <person name="Lipzen A."/>
            <person name="Makela M.R."/>
            <person name="Sandor L."/>
            <person name="Spatafora J.W."/>
            <person name="Grigoriev I.V."/>
            <person name="Hibbett D.S."/>
        </authorList>
    </citation>
    <scope>NUCLEOTIDE SEQUENCE [LARGE SCALE GENOMIC DNA]</scope>
    <source>
        <strain evidence="1 2">3A-2</strain>
    </source>
</reference>
<name>A0A8E2AZ03_9APHY</name>
<organism evidence="1 2">
    <name type="scientific">Obba rivulosa</name>
    <dbReference type="NCBI Taxonomy" id="1052685"/>
    <lineage>
        <taxon>Eukaryota</taxon>
        <taxon>Fungi</taxon>
        <taxon>Dikarya</taxon>
        <taxon>Basidiomycota</taxon>
        <taxon>Agaricomycotina</taxon>
        <taxon>Agaricomycetes</taxon>
        <taxon>Polyporales</taxon>
        <taxon>Gelatoporiaceae</taxon>
        <taxon>Obba</taxon>
    </lineage>
</organism>